<dbReference type="Proteomes" id="UP000632377">
    <property type="component" value="Unassembled WGS sequence"/>
</dbReference>
<evidence type="ECO:0000313" key="9">
    <source>
        <dbReference type="Proteomes" id="UP000632377"/>
    </source>
</evidence>
<comment type="subcellular location">
    <subcellularLocation>
        <location evidence="1">Cell membrane</location>
        <topology evidence="1">Multi-pass membrane protein</topology>
    </subcellularLocation>
</comment>
<evidence type="ECO:0000256" key="1">
    <source>
        <dbReference type="ARBA" id="ARBA00004651"/>
    </source>
</evidence>
<comment type="caution">
    <text evidence="8">The sequence shown here is derived from an EMBL/GenBank/DDBJ whole genome shotgun (WGS) entry which is preliminary data.</text>
</comment>
<evidence type="ECO:0000256" key="6">
    <source>
        <dbReference type="ARBA" id="ARBA00023136"/>
    </source>
</evidence>
<dbReference type="PANTHER" id="PTHR42770">
    <property type="entry name" value="AMINO ACID TRANSPORTER-RELATED"/>
    <property type="match status" value="1"/>
</dbReference>
<evidence type="ECO:0000313" key="8">
    <source>
        <dbReference type="EMBL" id="MBL4937290.1"/>
    </source>
</evidence>
<feature type="transmembrane region" description="Helical" evidence="7">
    <location>
        <begin position="448"/>
        <end position="467"/>
    </location>
</feature>
<dbReference type="InterPro" id="IPR050367">
    <property type="entry name" value="APC_superfamily"/>
</dbReference>
<keyword evidence="4 7" id="KW-0812">Transmembrane</keyword>
<sequence length="524" mass="56391">MSSNVNATKKLTLVSLILMIFTSVYGFNNIPRSFYKMGYAAIPWYILSAITFFVPFALMMAEFGAAFKEEKGGIYSWMEKSVGPKFAFMGTFMWFASYVIWMVNVSSGIWVPISNAIFGKDTTATWKFLGIQGLTGPKTLGIYGIIWIIFVTYVSTRGLDKIKKVTSVGGTAVVLINVVVILGAIAVFIGSGGHLAQPIEGLKSFTTTPNPKYAGNIIASFAFVVYAIFAYGGIEAVGGLVDQTENPEKTFPKGVLIAAAVIAVGYSLGILMVGIFTNWSAVMSVKGVTLGNASYIVMSNLGYTAGHVFGASEATSVVMGQWVARYVGLSMFLALTGAFFTLTYAPLKQLIDGTPAKLWPGKLGQTRESDGMPVNAMVAQCIIVVVMIFATSVVGGKSMAKFFDILVAMTNVAMTIPYMFLAIAYIYFKKKTSIKKPFEVFKTYKSALIWGVIITLTVGFANFFSIVEPVISAHIQGAVGADLSDAWINTIAQVAGPILFGVIAVLMQSSYQKKVKAEKGNKVA</sequence>
<keyword evidence="5 7" id="KW-1133">Transmembrane helix</keyword>
<dbReference type="Gene3D" id="1.20.1740.10">
    <property type="entry name" value="Amino acid/polyamine transporter I"/>
    <property type="match status" value="1"/>
</dbReference>
<evidence type="ECO:0000256" key="2">
    <source>
        <dbReference type="ARBA" id="ARBA00022448"/>
    </source>
</evidence>
<feature type="transmembrane region" description="Helical" evidence="7">
    <location>
        <begin position="487"/>
        <end position="507"/>
    </location>
</feature>
<dbReference type="InterPro" id="IPR002293">
    <property type="entry name" value="AA/rel_permease1"/>
</dbReference>
<evidence type="ECO:0000256" key="3">
    <source>
        <dbReference type="ARBA" id="ARBA00022475"/>
    </source>
</evidence>
<dbReference type="PIRSF" id="PIRSF006060">
    <property type="entry name" value="AA_transporter"/>
    <property type="match status" value="1"/>
</dbReference>
<feature type="transmembrane region" description="Helical" evidence="7">
    <location>
        <begin position="213"/>
        <end position="234"/>
    </location>
</feature>
<protein>
    <submittedName>
        <fullName evidence="8">Glutamate/gamma-aminobutyrate family transporter YjeM</fullName>
    </submittedName>
</protein>
<dbReference type="PANTHER" id="PTHR42770:SF15">
    <property type="entry name" value="GLUTAMATE_GAMMA-AMINOBUTYRATE ANTIPORTER-RELATED"/>
    <property type="match status" value="1"/>
</dbReference>
<dbReference type="Pfam" id="PF13520">
    <property type="entry name" value="AA_permease_2"/>
    <property type="match status" value="1"/>
</dbReference>
<feature type="transmembrane region" description="Helical" evidence="7">
    <location>
        <begin position="405"/>
        <end position="428"/>
    </location>
</feature>
<name>A0ABS1TD57_9CLOT</name>
<proteinExistence type="predicted"/>
<accession>A0ABS1TD57</accession>
<dbReference type="RefSeq" id="WP_202750044.1">
    <property type="nucleotide sequence ID" value="NZ_JAESWC010000014.1"/>
</dbReference>
<keyword evidence="9" id="KW-1185">Reference proteome</keyword>
<reference evidence="8 9" key="1">
    <citation type="submission" date="2021-01" db="EMBL/GenBank/DDBJ databases">
        <title>Genome public.</title>
        <authorList>
            <person name="Liu C."/>
            <person name="Sun Q."/>
        </authorList>
    </citation>
    <scope>NUCLEOTIDE SEQUENCE [LARGE SCALE GENOMIC DNA]</scope>
    <source>
        <strain evidence="8 9">YIM B02515</strain>
    </source>
</reference>
<feature type="transmembrane region" description="Helical" evidence="7">
    <location>
        <begin position="140"/>
        <end position="156"/>
    </location>
</feature>
<keyword evidence="3" id="KW-1003">Cell membrane</keyword>
<feature type="transmembrane region" description="Helical" evidence="7">
    <location>
        <begin position="255"/>
        <end position="276"/>
    </location>
</feature>
<feature type="transmembrane region" description="Helical" evidence="7">
    <location>
        <begin position="42"/>
        <end position="65"/>
    </location>
</feature>
<organism evidence="8 9">
    <name type="scientific">Clostridium rhizosphaerae</name>
    <dbReference type="NCBI Taxonomy" id="2803861"/>
    <lineage>
        <taxon>Bacteria</taxon>
        <taxon>Bacillati</taxon>
        <taxon>Bacillota</taxon>
        <taxon>Clostridia</taxon>
        <taxon>Eubacteriales</taxon>
        <taxon>Clostridiaceae</taxon>
        <taxon>Clostridium</taxon>
    </lineage>
</organism>
<evidence type="ECO:0000256" key="4">
    <source>
        <dbReference type="ARBA" id="ARBA00022692"/>
    </source>
</evidence>
<gene>
    <name evidence="8" type="primary">yjeM</name>
    <name evidence="8" type="ORF">JK636_16295</name>
</gene>
<dbReference type="EMBL" id="JAESWC010000014">
    <property type="protein sequence ID" value="MBL4937290.1"/>
    <property type="molecule type" value="Genomic_DNA"/>
</dbReference>
<dbReference type="NCBIfam" id="NF011775">
    <property type="entry name" value="PRK15238.1"/>
    <property type="match status" value="1"/>
</dbReference>
<evidence type="ECO:0000256" key="5">
    <source>
        <dbReference type="ARBA" id="ARBA00022989"/>
    </source>
</evidence>
<feature type="transmembrane region" description="Helical" evidence="7">
    <location>
        <begin position="326"/>
        <end position="347"/>
    </location>
</feature>
<keyword evidence="2" id="KW-0813">Transport</keyword>
<evidence type="ECO:0000256" key="7">
    <source>
        <dbReference type="SAM" id="Phobius"/>
    </source>
</evidence>
<feature type="transmembrane region" description="Helical" evidence="7">
    <location>
        <begin position="168"/>
        <end position="193"/>
    </location>
</feature>
<feature type="transmembrane region" description="Helical" evidence="7">
    <location>
        <begin position="372"/>
        <end position="393"/>
    </location>
</feature>
<keyword evidence="6 7" id="KW-0472">Membrane</keyword>